<reference evidence="1 2" key="1">
    <citation type="journal article" date="2015" name="Biotechnol. Bioeng.">
        <title>Genome sequence and phenotypic characterization of Caulobacter segnis.</title>
        <authorList>
            <person name="Patel S."/>
            <person name="Fletcher B."/>
            <person name="Scott D.C."/>
            <person name="Ely B."/>
        </authorList>
    </citation>
    <scope>NUCLEOTIDE SEQUENCE [LARGE SCALE GENOMIC DNA]</scope>
    <source>
        <strain evidence="1 2">TK0059</strain>
    </source>
</reference>
<accession>A0ABN5IT67</accession>
<dbReference type="RefSeq" id="WP_013078564.1">
    <property type="nucleotide sequence ID" value="NZ_CP027850.1"/>
</dbReference>
<name>A0ABN5IT67_9CAUL</name>
<sequence>MEERYVVFRGHDRVAVGTRLEAALAARALADAAGVLVFGPDGRVVDLDLSGSPEDIAVRLAPVEAPRGRGRPKLGVVAREVTLLPRHWDWLASQPGGASVALRKLVEAASRAADGPDRIRKAREVAYRFASAMAGDLPGFEEAMRALFAGDDKSFGSRIDAWPADVAAQMRTYAAEAFASDQPADLASTSASSAE</sequence>
<dbReference type="Pfam" id="PF09998">
    <property type="entry name" value="DUF2239"/>
    <property type="match status" value="1"/>
</dbReference>
<dbReference type="Proteomes" id="UP000240527">
    <property type="component" value="Chromosome"/>
</dbReference>
<organism evidence="1 2">
    <name type="scientific">Caulobacter segnis</name>
    <dbReference type="NCBI Taxonomy" id="88688"/>
    <lineage>
        <taxon>Bacteria</taxon>
        <taxon>Pseudomonadati</taxon>
        <taxon>Pseudomonadota</taxon>
        <taxon>Alphaproteobacteria</taxon>
        <taxon>Caulobacterales</taxon>
        <taxon>Caulobacteraceae</taxon>
        <taxon>Caulobacter</taxon>
    </lineage>
</organism>
<gene>
    <name evidence="1" type="ORF">B7G68_07225</name>
</gene>
<proteinExistence type="predicted"/>
<dbReference type="InterPro" id="IPR018715">
    <property type="entry name" value="DUF2239"/>
</dbReference>
<evidence type="ECO:0000313" key="2">
    <source>
        <dbReference type="Proteomes" id="UP000240527"/>
    </source>
</evidence>
<evidence type="ECO:0000313" key="1">
    <source>
        <dbReference type="EMBL" id="AVQ01656.1"/>
    </source>
</evidence>
<keyword evidence="2" id="KW-1185">Reference proteome</keyword>
<dbReference type="EMBL" id="CP027850">
    <property type="protein sequence ID" value="AVQ01656.1"/>
    <property type="molecule type" value="Genomic_DNA"/>
</dbReference>
<protein>
    <submittedName>
        <fullName evidence="1">DUF2239 domain-containing protein</fullName>
    </submittedName>
</protein>